<protein>
    <recommendedName>
        <fullName evidence="3">chitinase</fullName>
        <ecNumber evidence="3">3.2.1.14</ecNumber>
    </recommendedName>
</protein>
<dbReference type="InterPro" id="IPR001579">
    <property type="entry name" value="Glyco_hydro_18_chit_AS"/>
</dbReference>
<dbReference type="InterPro" id="IPR036116">
    <property type="entry name" value="FN3_sf"/>
</dbReference>
<dbReference type="GO" id="GO:0006032">
    <property type="term" value="P:chitin catabolic process"/>
    <property type="evidence" value="ECO:0007669"/>
    <property type="project" value="UniProtKB-KW"/>
</dbReference>
<keyword evidence="11" id="KW-1185">Reference proteome</keyword>
<evidence type="ECO:0000256" key="1">
    <source>
        <dbReference type="ARBA" id="ARBA00000822"/>
    </source>
</evidence>
<organism evidence="10 11">
    <name type="scientific">Myxococcus llanfairpwllgwyngyllgogerychwyrndrobwllllantysiliogogogochensis</name>
    <dbReference type="NCBI Taxonomy" id="2590453"/>
    <lineage>
        <taxon>Bacteria</taxon>
        <taxon>Pseudomonadati</taxon>
        <taxon>Myxococcota</taxon>
        <taxon>Myxococcia</taxon>
        <taxon>Myxococcales</taxon>
        <taxon>Cystobacterineae</taxon>
        <taxon>Myxococcaceae</taxon>
        <taxon>Myxococcus</taxon>
    </lineage>
</organism>
<gene>
    <name evidence="10" type="ORF">FJV41_33760</name>
</gene>
<dbReference type="SUPFAM" id="SSF51445">
    <property type="entry name" value="(Trans)glycosidases"/>
    <property type="match status" value="1"/>
</dbReference>
<dbReference type="PROSITE" id="PS51910">
    <property type="entry name" value="GH18_2"/>
    <property type="match status" value="1"/>
</dbReference>
<dbReference type="EMBL" id="VIFM01000183">
    <property type="protein sequence ID" value="TQF11532.1"/>
    <property type="molecule type" value="Genomic_DNA"/>
</dbReference>
<evidence type="ECO:0000256" key="7">
    <source>
        <dbReference type="RuleBase" id="RU000489"/>
    </source>
</evidence>
<dbReference type="GO" id="GO:0005576">
    <property type="term" value="C:extracellular region"/>
    <property type="evidence" value="ECO:0007669"/>
    <property type="project" value="TreeGrafter"/>
</dbReference>
<dbReference type="Gene3D" id="3.10.50.10">
    <property type="match status" value="1"/>
</dbReference>
<comment type="caution">
    <text evidence="10">The sequence shown here is derived from an EMBL/GenBank/DDBJ whole genome shotgun (WGS) entry which is preliminary data.</text>
</comment>
<evidence type="ECO:0000256" key="5">
    <source>
        <dbReference type="ARBA" id="ARBA00023024"/>
    </source>
</evidence>
<dbReference type="PROSITE" id="PS50853">
    <property type="entry name" value="FN3"/>
    <property type="match status" value="2"/>
</dbReference>
<keyword evidence="6 7" id="KW-0326">Glycosidase</keyword>
<evidence type="ECO:0000259" key="8">
    <source>
        <dbReference type="PROSITE" id="PS50853"/>
    </source>
</evidence>
<evidence type="ECO:0000259" key="9">
    <source>
        <dbReference type="PROSITE" id="PS51910"/>
    </source>
</evidence>
<dbReference type="CDD" id="cd00063">
    <property type="entry name" value="FN3"/>
    <property type="match status" value="2"/>
</dbReference>
<dbReference type="InterPro" id="IPR017853">
    <property type="entry name" value="GH"/>
</dbReference>
<dbReference type="AlphaFoldDB" id="A0A540WR94"/>
<dbReference type="RefSeq" id="WP_141646715.1">
    <property type="nucleotide sequence ID" value="NZ_VIFM01000183.1"/>
</dbReference>
<dbReference type="Pfam" id="PF00704">
    <property type="entry name" value="Glyco_hydro_18"/>
    <property type="match status" value="1"/>
</dbReference>
<evidence type="ECO:0000313" key="11">
    <source>
        <dbReference type="Proteomes" id="UP000315369"/>
    </source>
</evidence>
<dbReference type="InterPro" id="IPR013783">
    <property type="entry name" value="Ig-like_fold"/>
</dbReference>
<dbReference type="OrthoDB" id="5478822at2"/>
<keyword evidence="5" id="KW-0119">Carbohydrate metabolism</keyword>
<keyword evidence="5" id="KW-0624">Polysaccharide degradation</keyword>
<accession>A0A540WR94</accession>
<dbReference type="EC" id="3.2.1.14" evidence="3"/>
<evidence type="ECO:0000313" key="10">
    <source>
        <dbReference type="EMBL" id="TQF11532.1"/>
    </source>
</evidence>
<dbReference type="Pfam" id="PF00041">
    <property type="entry name" value="fn3"/>
    <property type="match status" value="2"/>
</dbReference>
<dbReference type="GO" id="GO:0005975">
    <property type="term" value="P:carbohydrate metabolic process"/>
    <property type="evidence" value="ECO:0007669"/>
    <property type="project" value="InterPro"/>
</dbReference>
<sequence>MKTRHAARWQLVLALGVGTLLGGCGKSDEGPGLPAEPSSVEAQAADAQALVTWTPPTSDGGHPLLYYVVRCQPACGGAIVSAGERQATVMGLNNGFAYLFKVSAVNARGEGTSSIPSVPVMPMPGMAISNPTVPGQPRSVRATAGNGQAYVSWLQPASYGGRALTKYVVTAEPGGRSVTVDAPAASVSIPDLTNDRPHVFTVRAVNEVGEGPTALVGPVTPRPGGAPSSWVSGYYVGYQRAQLPPEEVDFSGLTHIMVGRVRPRYDGTLHTDFDVTVYEGPLMAKALSAGARLAGKKSLLMVGGFGEHDGFVQASTGESRIVFVKELIKAMEELGYDGLDLDWEPINLPPAGNDGELLLALIDELRAARPDIIITVPVNWLNSNFGMPEVEEKFMARLAERVDQLNIMSYKMSGHWGGWESWHSSPLRDEAQNRPTSVAYSVEGYLKAGVPRGRLGVGIGFFGTCWQGVTEPRTPLDGRPDVNEGQSDNAMSYDNIMTSYYSAEARHWDEKAASPYLSYPSVNGPGHCNYISYEDGQSVFAKGQWARAQGLGGTIIWTINQGHRRGQPAGKQDELLMDVKRAFLDP</sequence>
<dbReference type="Gene3D" id="3.20.20.80">
    <property type="entry name" value="Glycosidases"/>
    <property type="match status" value="1"/>
</dbReference>
<keyword evidence="5" id="KW-0146">Chitin degradation</keyword>
<name>A0A540WR94_9BACT</name>
<dbReference type="InterPro" id="IPR050314">
    <property type="entry name" value="Glycosyl_Hydrlase_18"/>
</dbReference>
<dbReference type="InterPro" id="IPR001223">
    <property type="entry name" value="Glyco_hydro18_cat"/>
</dbReference>
<keyword evidence="4 7" id="KW-0378">Hydrolase</keyword>
<dbReference type="PANTHER" id="PTHR11177">
    <property type="entry name" value="CHITINASE"/>
    <property type="match status" value="1"/>
</dbReference>
<evidence type="ECO:0000256" key="4">
    <source>
        <dbReference type="ARBA" id="ARBA00022801"/>
    </source>
</evidence>
<dbReference type="GO" id="GO:0008843">
    <property type="term" value="F:endochitinase activity"/>
    <property type="evidence" value="ECO:0007669"/>
    <property type="project" value="UniProtKB-EC"/>
</dbReference>
<dbReference type="SMART" id="SM00636">
    <property type="entry name" value="Glyco_18"/>
    <property type="match status" value="1"/>
</dbReference>
<evidence type="ECO:0000256" key="6">
    <source>
        <dbReference type="ARBA" id="ARBA00023295"/>
    </source>
</evidence>
<reference evidence="10 11" key="1">
    <citation type="submission" date="2019-06" db="EMBL/GenBank/DDBJ databases">
        <authorList>
            <person name="Livingstone P."/>
            <person name="Whitworth D."/>
        </authorList>
    </citation>
    <scope>NUCLEOTIDE SEQUENCE [LARGE SCALE GENOMIC DNA]</scope>
    <source>
        <strain evidence="10 11">AM401</strain>
    </source>
</reference>
<proteinExistence type="inferred from homology"/>
<dbReference type="SUPFAM" id="SSF49265">
    <property type="entry name" value="Fibronectin type III"/>
    <property type="match status" value="1"/>
</dbReference>
<dbReference type="Proteomes" id="UP000315369">
    <property type="component" value="Unassembled WGS sequence"/>
</dbReference>
<dbReference type="PROSITE" id="PS01095">
    <property type="entry name" value="GH18_1"/>
    <property type="match status" value="1"/>
</dbReference>
<feature type="domain" description="Fibronectin type-III" evidence="8">
    <location>
        <begin position="33"/>
        <end position="125"/>
    </location>
</feature>
<evidence type="ECO:0000256" key="3">
    <source>
        <dbReference type="ARBA" id="ARBA00012729"/>
    </source>
</evidence>
<evidence type="ECO:0000256" key="2">
    <source>
        <dbReference type="ARBA" id="ARBA00009121"/>
    </source>
</evidence>
<dbReference type="GO" id="GO:0008061">
    <property type="term" value="F:chitin binding"/>
    <property type="evidence" value="ECO:0007669"/>
    <property type="project" value="InterPro"/>
</dbReference>
<comment type="catalytic activity">
    <reaction evidence="1">
        <text>Random endo-hydrolysis of N-acetyl-beta-D-glucosaminide (1-&gt;4)-beta-linkages in chitin and chitodextrins.</text>
        <dbReference type="EC" id="3.2.1.14"/>
    </reaction>
</comment>
<dbReference type="PANTHER" id="PTHR11177:SF317">
    <property type="entry name" value="CHITINASE 12-RELATED"/>
    <property type="match status" value="1"/>
</dbReference>
<comment type="similarity">
    <text evidence="2">Belongs to the glycosyl hydrolase 18 family. Chitinase class II subfamily.</text>
</comment>
<dbReference type="InterPro" id="IPR003961">
    <property type="entry name" value="FN3_dom"/>
</dbReference>
<dbReference type="Gene3D" id="2.60.40.10">
    <property type="entry name" value="Immunoglobulins"/>
    <property type="match status" value="2"/>
</dbReference>
<dbReference type="SMART" id="SM00060">
    <property type="entry name" value="FN3"/>
    <property type="match status" value="2"/>
</dbReference>
<feature type="domain" description="Fibronectin type-III" evidence="8">
    <location>
        <begin position="133"/>
        <end position="224"/>
    </location>
</feature>
<feature type="domain" description="GH18" evidence="9">
    <location>
        <begin position="229"/>
        <end position="586"/>
    </location>
</feature>
<dbReference type="PROSITE" id="PS51257">
    <property type="entry name" value="PROKAR_LIPOPROTEIN"/>
    <property type="match status" value="1"/>
</dbReference>
<dbReference type="InterPro" id="IPR029070">
    <property type="entry name" value="Chitinase_insertion_sf"/>
</dbReference>
<dbReference type="InterPro" id="IPR011583">
    <property type="entry name" value="Chitinase_II/V-like_cat"/>
</dbReference>